<dbReference type="Proteomes" id="UP000283387">
    <property type="component" value="Unassembled WGS sequence"/>
</dbReference>
<feature type="chain" id="PRO_5019144683" evidence="8">
    <location>
        <begin position="21"/>
        <end position="525"/>
    </location>
</feature>
<dbReference type="InterPro" id="IPR005017">
    <property type="entry name" value="OMPP1/FadL/TodX"/>
</dbReference>
<dbReference type="Pfam" id="PF03349">
    <property type="entry name" value="Toluene_X"/>
    <property type="match status" value="1"/>
</dbReference>
<gene>
    <name evidence="9" type="ORF">BC643_0865</name>
</gene>
<keyword evidence="10" id="KW-1185">Reference proteome</keyword>
<evidence type="ECO:0000256" key="6">
    <source>
        <dbReference type="ARBA" id="ARBA00023136"/>
    </source>
</evidence>
<dbReference type="GO" id="GO:0009279">
    <property type="term" value="C:cell outer membrane"/>
    <property type="evidence" value="ECO:0007669"/>
    <property type="project" value="UniProtKB-SubCell"/>
</dbReference>
<dbReference type="OrthoDB" id="9765571at2"/>
<dbReference type="PANTHER" id="PTHR35093">
    <property type="entry name" value="OUTER MEMBRANE PROTEIN NMB0088-RELATED"/>
    <property type="match status" value="1"/>
</dbReference>
<evidence type="ECO:0000313" key="9">
    <source>
        <dbReference type="EMBL" id="RKD90525.1"/>
    </source>
</evidence>
<dbReference type="SUPFAM" id="SSF56935">
    <property type="entry name" value="Porins"/>
    <property type="match status" value="1"/>
</dbReference>
<comment type="subcellular location">
    <subcellularLocation>
        <location evidence="1">Cell outer membrane</location>
        <topology evidence="1">Multi-pass membrane protein</topology>
    </subcellularLocation>
</comment>
<comment type="caution">
    <text evidence="9">The sequence shown here is derived from an EMBL/GenBank/DDBJ whole genome shotgun (WGS) entry which is preliminary data.</text>
</comment>
<protein>
    <submittedName>
        <fullName evidence="9">Outer membrane protein transport protein (OMPP1/FadL/TodX)</fullName>
    </submittedName>
</protein>
<proteinExistence type="inferred from homology"/>
<evidence type="ECO:0000256" key="3">
    <source>
        <dbReference type="ARBA" id="ARBA00022452"/>
    </source>
</evidence>
<keyword evidence="4" id="KW-0812">Transmembrane</keyword>
<name>A0A419W513_9BACT</name>
<dbReference type="Gene3D" id="2.40.160.60">
    <property type="entry name" value="Outer membrane protein transport protein (OMPP1/FadL/TodX)"/>
    <property type="match status" value="1"/>
</dbReference>
<dbReference type="EMBL" id="RAPN01000001">
    <property type="protein sequence ID" value="RKD90525.1"/>
    <property type="molecule type" value="Genomic_DNA"/>
</dbReference>
<evidence type="ECO:0000256" key="2">
    <source>
        <dbReference type="ARBA" id="ARBA00008163"/>
    </source>
</evidence>
<dbReference type="AlphaFoldDB" id="A0A419W513"/>
<evidence type="ECO:0000256" key="1">
    <source>
        <dbReference type="ARBA" id="ARBA00004571"/>
    </source>
</evidence>
<evidence type="ECO:0000256" key="4">
    <source>
        <dbReference type="ARBA" id="ARBA00022692"/>
    </source>
</evidence>
<keyword evidence="5 8" id="KW-0732">Signal</keyword>
<dbReference type="PANTHER" id="PTHR35093:SF8">
    <property type="entry name" value="OUTER MEMBRANE PROTEIN NMB0088-RELATED"/>
    <property type="match status" value="1"/>
</dbReference>
<accession>A0A419W513</accession>
<dbReference type="RefSeq" id="WP_120271925.1">
    <property type="nucleotide sequence ID" value="NZ_RAPN01000001.1"/>
</dbReference>
<evidence type="ECO:0000313" key="10">
    <source>
        <dbReference type="Proteomes" id="UP000283387"/>
    </source>
</evidence>
<keyword evidence="7" id="KW-0998">Cell outer membrane</keyword>
<evidence type="ECO:0000256" key="5">
    <source>
        <dbReference type="ARBA" id="ARBA00022729"/>
    </source>
</evidence>
<feature type="signal peptide" evidence="8">
    <location>
        <begin position="1"/>
        <end position="20"/>
    </location>
</feature>
<keyword evidence="3" id="KW-1134">Transmembrane beta strand</keyword>
<sequence length="525" mass="58463">MKKILYTTLIILAAGSTVFAQNMVDALRLSDVRLQGTARATAMGNAFGALGGDFTSASINPAGLGLYRSNEFVFTTQFGEAKYDASYLGASASDSKFNVSVPSIGYVVNFPSASNSTSSLVSFSLGLGYNRMNNFNVKKLVMGRGATSSMLDQFVVNADGSTVGNLDPFYEALAAYDPSDDYGTDLIYYYDSDPNKIYYHDMLVYQADDPSNLENFAHDQRKSFSQKGSVDEYTISFAANFNHKVYLGATIGIHDVYFKETTTLNEYNIDYEGNNDFNRYLNEYSFNSYLRTTGSGFNFKIGAIFKPVDQLRIGLAFHSPTFYDLHDSYDNSMYSDIDYITDDGSYINYKTTAYSPYGDYDYQMETPMKGIVSAAYVIGKSGLISVDYEYVDYGSMKLRDGGDGYDFYDENQDIKEAFKSVGNLRVGGEYRVNNFFSLRGGYEYFPSPYKSVAFGTDQMNSDANTSTYSAGFGLKSGGFFFDAAYKYMTSTSYMELYQVPDGVSSPMAKMDYTNNNITFTLGFRF</sequence>
<evidence type="ECO:0000256" key="8">
    <source>
        <dbReference type="SAM" id="SignalP"/>
    </source>
</evidence>
<dbReference type="GO" id="GO:0015483">
    <property type="term" value="F:long-chain fatty acid transporting porin activity"/>
    <property type="evidence" value="ECO:0007669"/>
    <property type="project" value="TreeGrafter"/>
</dbReference>
<comment type="similarity">
    <text evidence="2">Belongs to the OmpP1/FadL family.</text>
</comment>
<reference evidence="9 10" key="1">
    <citation type="submission" date="2018-09" db="EMBL/GenBank/DDBJ databases">
        <title>Genomic Encyclopedia of Archaeal and Bacterial Type Strains, Phase II (KMG-II): from individual species to whole genera.</title>
        <authorList>
            <person name="Goeker M."/>
        </authorList>
    </citation>
    <scope>NUCLEOTIDE SEQUENCE [LARGE SCALE GENOMIC DNA]</scope>
    <source>
        <strain evidence="9 10">DSM 27148</strain>
    </source>
</reference>
<organism evidence="9 10">
    <name type="scientific">Mangrovibacterium diazotrophicum</name>
    <dbReference type="NCBI Taxonomy" id="1261403"/>
    <lineage>
        <taxon>Bacteria</taxon>
        <taxon>Pseudomonadati</taxon>
        <taxon>Bacteroidota</taxon>
        <taxon>Bacteroidia</taxon>
        <taxon>Marinilabiliales</taxon>
        <taxon>Prolixibacteraceae</taxon>
        <taxon>Mangrovibacterium</taxon>
    </lineage>
</organism>
<evidence type="ECO:0000256" key="7">
    <source>
        <dbReference type="ARBA" id="ARBA00023237"/>
    </source>
</evidence>
<keyword evidence="6" id="KW-0472">Membrane</keyword>